<gene>
    <name evidence="2" type="ORF">E0L32_004548</name>
</gene>
<proteinExistence type="predicted"/>
<dbReference type="AlphaFoldDB" id="A0A507BE95"/>
<feature type="compositionally biased region" description="Low complexity" evidence="1">
    <location>
        <begin position="263"/>
        <end position="284"/>
    </location>
</feature>
<evidence type="ECO:0000313" key="3">
    <source>
        <dbReference type="Proteomes" id="UP000319257"/>
    </source>
</evidence>
<dbReference type="Proteomes" id="UP000319257">
    <property type="component" value="Unassembled WGS sequence"/>
</dbReference>
<feature type="region of interest" description="Disordered" evidence="1">
    <location>
        <begin position="173"/>
        <end position="204"/>
    </location>
</feature>
<protein>
    <submittedName>
        <fullName evidence="2">Uncharacterized protein</fullName>
    </submittedName>
</protein>
<sequence length="493" mass="54812">MFGGMSHHVFQPVLPLLVKQICYVWRHVALYRTLQMAAEGRTLIRRHAWHFSPAHTDRWNQSGQAMAENLKVSTSKWGGDHLDRYRLKFPTSSSGDIPVRLRKVHNDGTRNCCPRKPGQNPIGFPAMDSGAVNALLNDFPKLTYHTSPLLVSRRRSRITNLVLAMLRAIQFPGDQKPQSKEEEEEVPQSRPKRDVKPPERFAGMVPTEHADQYILLAQHKRELTSSDSSNSIASSATMGSSHSVFSESVADSVVEADKGQLTSSDLSNSIASSATTGSSHSTFSESVANSVVEADDFMLRRSLPEQITEVLNIQLFDFLLHQCLLPDNEETTAMSLDKGAKTDTVPADGHAKYDLRLEHQTRKIPTNPMGIDGESVKSQDDGGLILREYTGGRWVVRDDAVALFETKRALLPLKEDHQLDDNSVKGKELLAQSFGEAVSAFADEGKIRGEGRPSPGLCDRNFQCLLSSLRIRFRLPLPRVPVCQHQEEGRSQA</sequence>
<evidence type="ECO:0000313" key="2">
    <source>
        <dbReference type="EMBL" id="TPX15271.1"/>
    </source>
</evidence>
<accession>A0A507BE95</accession>
<feature type="region of interest" description="Disordered" evidence="1">
    <location>
        <begin position="261"/>
        <end position="284"/>
    </location>
</feature>
<organism evidence="2 3">
    <name type="scientific">Thyridium curvatum</name>
    <dbReference type="NCBI Taxonomy" id="1093900"/>
    <lineage>
        <taxon>Eukaryota</taxon>
        <taxon>Fungi</taxon>
        <taxon>Dikarya</taxon>
        <taxon>Ascomycota</taxon>
        <taxon>Pezizomycotina</taxon>
        <taxon>Sordariomycetes</taxon>
        <taxon>Sordariomycetidae</taxon>
        <taxon>Thyridiales</taxon>
        <taxon>Thyridiaceae</taxon>
        <taxon>Thyridium</taxon>
    </lineage>
</organism>
<name>A0A507BE95_9PEZI</name>
<evidence type="ECO:0000256" key="1">
    <source>
        <dbReference type="SAM" id="MobiDB-lite"/>
    </source>
</evidence>
<dbReference type="GeneID" id="41971995"/>
<dbReference type="RefSeq" id="XP_030996982.1">
    <property type="nucleotide sequence ID" value="XM_031138971.1"/>
</dbReference>
<dbReference type="InParanoid" id="A0A507BE95"/>
<reference evidence="2 3" key="1">
    <citation type="submission" date="2019-06" db="EMBL/GenBank/DDBJ databases">
        <title>Draft genome sequence of the filamentous fungus Phialemoniopsis curvata isolated from diesel fuel.</title>
        <authorList>
            <person name="Varaljay V.A."/>
            <person name="Lyon W.J."/>
            <person name="Crouch A.L."/>
            <person name="Drake C.E."/>
            <person name="Hollomon J.M."/>
            <person name="Nadeau L.J."/>
            <person name="Nunn H.S."/>
            <person name="Stevenson B.S."/>
            <person name="Bojanowski C.L."/>
            <person name="Crookes-Goodson W.J."/>
        </authorList>
    </citation>
    <scope>NUCLEOTIDE SEQUENCE [LARGE SCALE GENOMIC DNA]</scope>
    <source>
        <strain evidence="2 3">D216</strain>
    </source>
</reference>
<comment type="caution">
    <text evidence="2">The sequence shown here is derived from an EMBL/GenBank/DDBJ whole genome shotgun (WGS) entry which is preliminary data.</text>
</comment>
<keyword evidence="3" id="KW-1185">Reference proteome</keyword>
<dbReference type="EMBL" id="SKBQ01000022">
    <property type="protein sequence ID" value="TPX15271.1"/>
    <property type="molecule type" value="Genomic_DNA"/>
</dbReference>